<dbReference type="EMBL" id="JACYFC010000003">
    <property type="protein sequence ID" value="MBD5771713.1"/>
    <property type="molecule type" value="Genomic_DNA"/>
</dbReference>
<dbReference type="Proteomes" id="UP000604161">
    <property type="component" value="Unassembled WGS sequence"/>
</dbReference>
<proteinExistence type="predicted"/>
<evidence type="ECO:0000313" key="2">
    <source>
        <dbReference type="EMBL" id="MBD5771713.1"/>
    </source>
</evidence>
<keyword evidence="1" id="KW-0472">Membrane</keyword>
<feature type="transmembrane region" description="Helical" evidence="1">
    <location>
        <begin position="20"/>
        <end position="37"/>
    </location>
</feature>
<keyword evidence="3" id="KW-1185">Reference proteome</keyword>
<accession>A0ABR8P099</accession>
<reference evidence="2 3" key="1">
    <citation type="submission" date="2020-09" db="EMBL/GenBank/DDBJ databases">
        <title>Marinomonas sp. nov., isolated from the cysticercosis algae of Qingdao, China.</title>
        <authorList>
            <person name="Sun X."/>
        </authorList>
    </citation>
    <scope>NUCLEOTIDE SEQUENCE [LARGE SCALE GENOMIC DNA]</scope>
    <source>
        <strain evidence="2 3">SM2066</strain>
    </source>
</reference>
<gene>
    <name evidence="2" type="ORF">IF202_11680</name>
</gene>
<keyword evidence="1" id="KW-1133">Transmembrane helix</keyword>
<evidence type="ECO:0000313" key="3">
    <source>
        <dbReference type="Proteomes" id="UP000604161"/>
    </source>
</evidence>
<keyword evidence="1" id="KW-0812">Transmembrane</keyword>
<dbReference type="SUPFAM" id="SSF55961">
    <property type="entry name" value="Bet v1-like"/>
    <property type="match status" value="1"/>
</dbReference>
<comment type="caution">
    <text evidence="2">The sequence shown here is derived from an EMBL/GenBank/DDBJ whole genome shotgun (WGS) entry which is preliminary data.</text>
</comment>
<protein>
    <submittedName>
        <fullName evidence="2">Polyketide cyclase</fullName>
    </submittedName>
</protein>
<name>A0ABR8P099_9GAMM</name>
<sequence>MLSDTSHPAALYHLRKVTRISALIIILLVVVGFFLPTDYRVERRIVINAPSHVVYDDMFKAEYLSKWMFIQGGQVDVFDGALKEGDLVGLSYSETPDVGELILIKLSDRLIRFDVRPKLKNNLVHNEIVLQPNGNSTFVKWTIKGNLSAGLLGPYLAFFANDIAGENFEISLRNLKEQIEDQK</sequence>
<evidence type="ECO:0000256" key="1">
    <source>
        <dbReference type="SAM" id="Phobius"/>
    </source>
</evidence>
<organism evidence="2 3">
    <name type="scientific">Marinomonas colpomeniae</name>
    <dbReference type="NCBI Taxonomy" id="2774408"/>
    <lineage>
        <taxon>Bacteria</taxon>
        <taxon>Pseudomonadati</taxon>
        <taxon>Pseudomonadota</taxon>
        <taxon>Gammaproteobacteria</taxon>
        <taxon>Oceanospirillales</taxon>
        <taxon>Oceanospirillaceae</taxon>
        <taxon>Marinomonas</taxon>
    </lineage>
</organism>